<dbReference type="Gramene" id="OE9A026976T1">
    <property type="protein sequence ID" value="OE9A026976C1"/>
    <property type="gene ID" value="OE9A026976"/>
</dbReference>
<keyword evidence="2" id="KW-0547">Nucleotide-binding</keyword>
<dbReference type="InterPro" id="IPR050905">
    <property type="entry name" value="Plant_NBS-LRR"/>
</dbReference>
<evidence type="ECO:0000256" key="1">
    <source>
        <dbReference type="ARBA" id="ARBA00008894"/>
    </source>
</evidence>
<dbReference type="GO" id="GO:0043531">
    <property type="term" value="F:ADP binding"/>
    <property type="evidence" value="ECO:0007669"/>
    <property type="project" value="InterPro"/>
</dbReference>
<dbReference type="GO" id="GO:0005524">
    <property type="term" value="F:ATP binding"/>
    <property type="evidence" value="ECO:0007669"/>
    <property type="project" value="UniProtKB-KW"/>
</dbReference>
<organism evidence="6 7">
    <name type="scientific">Olea europaea subsp. europaea</name>
    <dbReference type="NCBI Taxonomy" id="158383"/>
    <lineage>
        <taxon>Eukaryota</taxon>
        <taxon>Viridiplantae</taxon>
        <taxon>Streptophyta</taxon>
        <taxon>Embryophyta</taxon>
        <taxon>Tracheophyta</taxon>
        <taxon>Spermatophyta</taxon>
        <taxon>Magnoliopsida</taxon>
        <taxon>eudicotyledons</taxon>
        <taxon>Gunneridae</taxon>
        <taxon>Pentapetalae</taxon>
        <taxon>asterids</taxon>
        <taxon>lamiids</taxon>
        <taxon>Lamiales</taxon>
        <taxon>Oleaceae</taxon>
        <taxon>Oleeae</taxon>
        <taxon>Olea</taxon>
    </lineage>
</organism>
<comment type="similarity">
    <text evidence="1">Belongs to the disease resistance NB-LRR family.</text>
</comment>
<dbReference type="PANTHER" id="PTHR33463:SF203">
    <property type="entry name" value="AAA+ ATPASE DOMAIN-CONTAINING PROTEIN"/>
    <property type="match status" value="1"/>
</dbReference>
<feature type="domain" description="NB-ARC" evidence="5">
    <location>
        <begin position="4"/>
        <end position="135"/>
    </location>
</feature>
<evidence type="ECO:0000313" key="7">
    <source>
        <dbReference type="Proteomes" id="UP000594638"/>
    </source>
</evidence>
<dbReference type="FunFam" id="3.40.50.300:FF:001091">
    <property type="entry name" value="Probable disease resistance protein At1g61300"/>
    <property type="match status" value="1"/>
</dbReference>
<keyword evidence="7" id="KW-1185">Reference proteome</keyword>
<dbReference type="AlphaFoldDB" id="A0A8S0S5C3"/>
<keyword evidence="3" id="KW-0611">Plant defense</keyword>
<reference evidence="6 7" key="1">
    <citation type="submission" date="2019-12" db="EMBL/GenBank/DDBJ databases">
        <authorList>
            <person name="Alioto T."/>
            <person name="Alioto T."/>
            <person name="Gomez Garrido J."/>
        </authorList>
    </citation>
    <scope>NUCLEOTIDE SEQUENCE [LARGE SCALE GENOMIC DNA]</scope>
</reference>
<evidence type="ECO:0000256" key="2">
    <source>
        <dbReference type="ARBA" id="ARBA00022741"/>
    </source>
</evidence>
<keyword evidence="4" id="KW-0067">ATP-binding</keyword>
<dbReference type="Pfam" id="PF00931">
    <property type="entry name" value="NB-ARC"/>
    <property type="match status" value="1"/>
</dbReference>
<name>A0A8S0S5C3_OLEEU</name>
<dbReference type="GO" id="GO:0006952">
    <property type="term" value="P:defense response"/>
    <property type="evidence" value="ECO:0007669"/>
    <property type="project" value="UniProtKB-KW"/>
</dbReference>
<evidence type="ECO:0000256" key="4">
    <source>
        <dbReference type="ARBA" id="ARBA00022840"/>
    </source>
</evidence>
<protein>
    <submittedName>
        <fullName evidence="6">Disease resistance At4g27190-like</fullName>
    </submittedName>
</protein>
<dbReference type="PRINTS" id="PR00364">
    <property type="entry name" value="DISEASERSIST"/>
</dbReference>
<dbReference type="InterPro" id="IPR002182">
    <property type="entry name" value="NB-ARC"/>
</dbReference>
<gene>
    <name evidence="6" type="ORF">OLEA9_A026976</name>
</gene>
<proteinExistence type="inferred from homology"/>
<evidence type="ECO:0000256" key="3">
    <source>
        <dbReference type="ARBA" id="ARBA00022821"/>
    </source>
</evidence>
<comment type="caution">
    <text evidence="6">The sequence shown here is derived from an EMBL/GenBank/DDBJ whole genome shotgun (WGS) entry which is preliminary data.</text>
</comment>
<sequence length="144" mass="16292">MDALKDKDVNIIGISGMGGVGKTTMAKEIVKEAEANRLFEEFAWADISRDPTVTKIQDELDERLSLNIKDITNESVRARRLRKRLGSDRSKSILVILDDLWEDTVLGKIEIPSAGYNKGLKILLTSRNNRYAKRWELKASALIF</sequence>
<dbReference type="EMBL" id="CACTIH010003899">
    <property type="protein sequence ID" value="CAA2987038.1"/>
    <property type="molecule type" value="Genomic_DNA"/>
</dbReference>
<dbReference type="Proteomes" id="UP000594638">
    <property type="component" value="Unassembled WGS sequence"/>
</dbReference>
<evidence type="ECO:0000313" key="6">
    <source>
        <dbReference type="EMBL" id="CAA2987038.1"/>
    </source>
</evidence>
<dbReference type="InterPro" id="IPR027417">
    <property type="entry name" value="P-loop_NTPase"/>
</dbReference>
<evidence type="ECO:0000259" key="5">
    <source>
        <dbReference type="Pfam" id="PF00931"/>
    </source>
</evidence>
<dbReference type="Gene3D" id="3.40.50.300">
    <property type="entry name" value="P-loop containing nucleotide triphosphate hydrolases"/>
    <property type="match status" value="1"/>
</dbReference>
<dbReference type="OrthoDB" id="1579323at2759"/>
<dbReference type="PANTHER" id="PTHR33463">
    <property type="entry name" value="NB-ARC DOMAIN-CONTAINING PROTEIN-RELATED"/>
    <property type="match status" value="1"/>
</dbReference>
<dbReference type="SUPFAM" id="SSF52540">
    <property type="entry name" value="P-loop containing nucleoside triphosphate hydrolases"/>
    <property type="match status" value="1"/>
</dbReference>
<accession>A0A8S0S5C3</accession>